<reference evidence="1 2" key="1">
    <citation type="submission" date="2014-04" db="EMBL/GenBank/DDBJ databases">
        <title>Genome assembly of Hyalangium minutum DSM 14724.</title>
        <authorList>
            <person name="Sharma G."/>
            <person name="Subramanian S."/>
        </authorList>
    </citation>
    <scope>NUCLEOTIDE SEQUENCE [LARGE SCALE GENOMIC DNA]</scope>
    <source>
        <strain evidence="1 2">DSM 14724</strain>
    </source>
</reference>
<accession>A0A085W3L3</accession>
<dbReference type="OrthoDB" id="5511263at2"/>
<sequence length="169" mass="18711">MKRFVIVFSNEPSEPAPWIPRACEAAKVTYLDNDPITTELSKNPEAQKQLLSNIPPGENAALAPHYKAALEKVAGKEARIGLYSNSWLFYLGQADGCVLDFSGLEAQRQQGLAGGMKKQDVDDYVAKYSKQMQDRARKYLPPERILVLPTNESDAKKAELAAAFIRKLG</sequence>
<gene>
    <name evidence="1" type="ORF">DB31_3986</name>
</gene>
<comment type="caution">
    <text evidence="1">The sequence shown here is derived from an EMBL/GenBank/DDBJ whole genome shotgun (WGS) entry which is preliminary data.</text>
</comment>
<keyword evidence="2" id="KW-1185">Reference proteome</keyword>
<dbReference type="AlphaFoldDB" id="A0A085W3L3"/>
<evidence type="ECO:0000313" key="1">
    <source>
        <dbReference type="EMBL" id="KFE62276.1"/>
    </source>
</evidence>
<dbReference type="RefSeq" id="WP_044197368.1">
    <property type="nucleotide sequence ID" value="NZ_JMCB01000022.1"/>
</dbReference>
<dbReference type="Proteomes" id="UP000028725">
    <property type="component" value="Unassembled WGS sequence"/>
</dbReference>
<proteinExistence type="predicted"/>
<protein>
    <submittedName>
        <fullName evidence="1">Uncharacterized protein</fullName>
    </submittedName>
</protein>
<name>A0A085W3L3_9BACT</name>
<organism evidence="1 2">
    <name type="scientific">Hyalangium minutum</name>
    <dbReference type="NCBI Taxonomy" id="394096"/>
    <lineage>
        <taxon>Bacteria</taxon>
        <taxon>Pseudomonadati</taxon>
        <taxon>Myxococcota</taxon>
        <taxon>Myxococcia</taxon>
        <taxon>Myxococcales</taxon>
        <taxon>Cystobacterineae</taxon>
        <taxon>Archangiaceae</taxon>
        <taxon>Hyalangium</taxon>
    </lineage>
</organism>
<evidence type="ECO:0000313" key="2">
    <source>
        <dbReference type="Proteomes" id="UP000028725"/>
    </source>
</evidence>
<dbReference type="EMBL" id="JMCB01000022">
    <property type="protein sequence ID" value="KFE62276.1"/>
    <property type="molecule type" value="Genomic_DNA"/>
</dbReference>